<reference evidence="9" key="1">
    <citation type="submission" date="2016-10" db="EMBL/GenBank/DDBJ databases">
        <authorList>
            <person name="Varghese N."/>
            <person name="Submissions S."/>
        </authorList>
    </citation>
    <scope>NUCLEOTIDE SEQUENCE [LARGE SCALE GENOMIC DNA]</scope>
    <source>
        <strain evidence="9">DSM 173</strain>
    </source>
</reference>
<sequence>GIYFARLPLKKSATIVHGNALQVDWREIVPPADLHYILGNPPFIGSKYMSDAQRAEVATIFHGVKGAGILDFVASWYRKATDFMESNKEIKTAFVSTNSITQGEQVGTLWPDLLNRGVQIHFAHRTFQWSSEAKGKAAVHCVIIGFALHDSQNKKIFHYESIQADAHETAATNTNPYLIDAPNIVLLTRTTPLCEVPKIGIGNKPIDGGNYLFTAEEQADFIKQEPNAERYFRRWIGSDEFINGYERFCLWLGECPPDVLRKMPHAMKRVEAVRQFRLNSKSAPTRKLADTPTRFHVENIPDSSYLVIPEVSSERRTYIPIGFIASETLSSNLVKIVANATLYHLGVLSSAMHMAWVRTVCGRLKSDYRYSAGIVYNNFPWPDNPTPKRRQAIETAAQAVLDARAAHPNASLATLYDPLTMPPELVKAHRKLDAAVDAAYSKRKFTSDSDRVALLFERYQELVAERDLKTVIPKALTRSI</sequence>
<dbReference type="PANTHER" id="PTHR33841:SF1">
    <property type="entry name" value="DNA METHYLTRANSFERASE A"/>
    <property type="match status" value="1"/>
</dbReference>
<dbReference type="EC" id="2.1.1.72" evidence="1"/>
<dbReference type="RefSeq" id="WP_342707523.1">
    <property type="nucleotide sequence ID" value="NZ_FNOW01000030.1"/>
</dbReference>
<evidence type="ECO:0000259" key="6">
    <source>
        <dbReference type="Pfam" id="PF20467"/>
    </source>
</evidence>
<feature type="domain" description="MmeI-like target recognition" evidence="5">
    <location>
        <begin position="181"/>
        <end position="383"/>
    </location>
</feature>
<feature type="non-terminal residue" evidence="8">
    <location>
        <position position="1"/>
    </location>
</feature>
<dbReference type="InterPro" id="IPR046816">
    <property type="entry name" value="MmeI_Mtase"/>
</dbReference>
<evidence type="ECO:0000256" key="3">
    <source>
        <dbReference type="ARBA" id="ARBA00022679"/>
    </source>
</evidence>
<dbReference type="PROSITE" id="PS00092">
    <property type="entry name" value="N6_MTASE"/>
    <property type="match status" value="1"/>
</dbReference>
<dbReference type="GO" id="GO:0003676">
    <property type="term" value="F:nucleic acid binding"/>
    <property type="evidence" value="ECO:0007669"/>
    <property type="project" value="InterPro"/>
</dbReference>
<dbReference type="PANTHER" id="PTHR33841">
    <property type="entry name" value="DNA METHYLTRANSFERASE YEEA-RELATED"/>
    <property type="match status" value="1"/>
</dbReference>
<comment type="catalytic activity">
    <reaction evidence="4">
        <text>a 2'-deoxyadenosine in DNA + S-adenosyl-L-methionine = an N(6)-methyl-2'-deoxyadenosine in DNA + S-adenosyl-L-homocysteine + H(+)</text>
        <dbReference type="Rhea" id="RHEA:15197"/>
        <dbReference type="Rhea" id="RHEA-COMP:12418"/>
        <dbReference type="Rhea" id="RHEA-COMP:12419"/>
        <dbReference type="ChEBI" id="CHEBI:15378"/>
        <dbReference type="ChEBI" id="CHEBI:57856"/>
        <dbReference type="ChEBI" id="CHEBI:59789"/>
        <dbReference type="ChEBI" id="CHEBI:90615"/>
        <dbReference type="ChEBI" id="CHEBI:90616"/>
        <dbReference type="EC" id="2.1.1.72"/>
    </reaction>
</comment>
<dbReference type="Pfam" id="PF20467">
    <property type="entry name" value="MmeI_C"/>
    <property type="match status" value="1"/>
</dbReference>
<evidence type="ECO:0000259" key="7">
    <source>
        <dbReference type="Pfam" id="PF20473"/>
    </source>
</evidence>
<dbReference type="SUPFAM" id="SSF53335">
    <property type="entry name" value="S-adenosyl-L-methionine-dependent methyltransferases"/>
    <property type="match status" value="1"/>
</dbReference>
<feature type="domain" description="MmeI-like C-terminal" evidence="6">
    <location>
        <begin position="387"/>
        <end position="464"/>
    </location>
</feature>
<dbReference type="InterPro" id="IPR050953">
    <property type="entry name" value="N4_N6_ade-DNA_methylase"/>
</dbReference>
<dbReference type="Proteomes" id="UP000198672">
    <property type="component" value="Unassembled WGS sequence"/>
</dbReference>
<evidence type="ECO:0000256" key="1">
    <source>
        <dbReference type="ARBA" id="ARBA00011900"/>
    </source>
</evidence>
<dbReference type="AlphaFoldDB" id="A0A1H3H736"/>
<dbReference type="InterPro" id="IPR029063">
    <property type="entry name" value="SAM-dependent_MTases_sf"/>
</dbReference>
<keyword evidence="3" id="KW-0808">Transferase</keyword>
<dbReference type="Pfam" id="PF20466">
    <property type="entry name" value="MmeI_TRD"/>
    <property type="match status" value="1"/>
</dbReference>
<dbReference type="GO" id="GO:0009007">
    <property type="term" value="F:site-specific DNA-methyltransferase (adenine-specific) activity"/>
    <property type="evidence" value="ECO:0007669"/>
    <property type="project" value="UniProtKB-EC"/>
</dbReference>
<keyword evidence="2" id="KW-0489">Methyltransferase</keyword>
<proteinExistence type="predicted"/>
<gene>
    <name evidence="8" type="ORF">SAMN05421644_13024</name>
</gene>
<evidence type="ECO:0000256" key="4">
    <source>
        <dbReference type="ARBA" id="ARBA00047942"/>
    </source>
</evidence>
<dbReference type="STRING" id="61595.SAMN05421644_13024"/>
<feature type="domain" description="MmeI-like DNA-methyltransferase" evidence="7">
    <location>
        <begin position="6"/>
        <end position="157"/>
    </location>
</feature>
<evidence type="ECO:0000313" key="9">
    <source>
        <dbReference type="Proteomes" id="UP000198672"/>
    </source>
</evidence>
<dbReference type="InterPro" id="IPR046818">
    <property type="entry name" value="MmeI_C"/>
</dbReference>
<organism evidence="8 9">
    <name type="scientific">Allochromatium warmingii</name>
    <name type="common">Chromatium warmingii</name>
    <dbReference type="NCBI Taxonomy" id="61595"/>
    <lineage>
        <taxon>Bacteria</taxon>
        <taxon>Pseudomonadati</taxon>
        <taxon>Pseudomonadota</taxon>
        <taxon>Gammaproteobacteria</taxon>
        <taxon>Chromatiales</taxon>
        <taxon>Chromatiaceae</taxon>
        <taxon>Allochromatium</taxon>
    </lineage>
</organism>
<evidence type="ECO:0000313" key="8">
    <source>
        <dbReference type="EMBL" id="SDY11332.1"/>
    </source>
</evidence>
<dbReference type="InterPro" id="IPR002052">
    <property type="entry name" value="DNA_methylase_N6_adenine_CS"/>
</dbReference>
<keyword evidence="9" id="KW-1185">Reference proteome</keyword>
<dbReference type="EMBL" id="FNOW01000030">
    <property type="protein sequence ID" value="SDY11332.1"/>
    <property type="molecule type" value="Genomic_DNA"/>
</dbReference>
<dbReference type="InterPro" id="IPR046820">
    <property type="entry name" value="MmeI_TRD"/>
</dbReference>
<accession>A0A1H3H736</accession>
<name>A0A1H3H736_ALLWA</name>
<evidence type="ECO:0000256" key="2">
    <source>
        <dbReference type="ARBA" id="ARBA00022603"/>
    </source>
</evidence>
<protein>
    <recommendedName>
        <fullName evidence="1">site-specific DNA-methyltransferase (adenine-specific)</fullName>
        <ecNumber evidence="1">2.1.1.72</ecNumber>
    </recommendedName>
</protein>
<evidence type="ECO:0000259" key="5">
    <source>
        <dbReference type="Pfam" id="PF20466"/>
    </source>
</evidence>
<dbReference type="GO" id="GO:0032259">
    <property type="term" value="P:methylation"/>
    <property type="evidence" value="ECO:0007669"/>
    <property type="project" value="UniProtKB-KW"/>
</dbReference>
<dbReference type="Gene3D" id="3.40.50.150">
    <property type="entry name" value="Vaccinia Virus protein VP39"/>
    <property type="match status" value="1"/>
</dbReference>
<dbReference type="Pfam" id="PF20473">
    <property type="entry name" value="MmeI_Mtase"/>
    <property type="match status" value="1"/>
</dbReference>